<name>A0A9Y4JP79_9TELE</name>
<protein>
    <submittedName>
        <fullName evidence="4">Lymphocyte antigen 6D</fullName>
    </submittedName>
</protein>
<dbReference type="GeneID" id="103357213"/>
<dbReference type="Proteomes" id="UP000694891">
    <property type="component" value="Unplaced"/>
</dbReference>
<dbReference type="RefSeq" id="XP_008279875.1">
    <property type="nucleotide sequence ID" value="XM_008281653.1"/>
</dbReference>
<feature type="chain" id="PRO_5041317123" evidence="1">
    <location>
        <begin position="20"/>
        <end position="75"/>
    </location>
</feature>
<evidence type="ECO:0000259" key="2">
    <source>
        <dbReference type="Pfam" id="PF00087"/>
    </source>
</evidence>
<dbReference type="Pfam" id="PF00087">
    <property type="entry name" value="Toxin_TOLIP"/>
    <property type="match status" value="1"/>
</dbReference>
<feature type="signal peptide" evidence="1">
    <location>
        <begin position="1"/>
        <end position="19"/>
    </location>
</feature>
<evidence type="ECO:0000256" key="1">
    <source>
        <dbReference type="SAM" id="SignalP"/>
    </source>
</evidence>
<dbReference type="AlphaFoldDB" id="A0A9Y4JP79"/>
<reference evidence="4" key="1">
    <citation type="submission" date="2025-08" db="UniProtKB">
        <authorList>
            <consortium name="RefSeq"/>
        </authorList>
    </citation>
    <scope>IDENTIFICATION</scope>
</reference>
<keyword evidence="3" id="KW-1185">Reference proteome</keyword>
<evidence type="ECO:0000313" key="3">
    <source>
        <dbReference type="Proteomes" id="UP000694891"/>
    </source>
</evidence>
<dbReference type="InterPro" id="IPR045860">
    <property type="entry name" value="Snake_toxin-like_sf"/>
</dbReference>
<proteinExistence type="predicted"/>
<accession>A0A9Y4JP79</accession>
<evidence type="ECO:0000313" key="4">
    <source>
        <dbReference type="RefSeq" id="XP_008279875.1"/>
    </source>
</evidence>
<dbReference type="SUPFAM" id="SSF57302">
    <property type="entry name" value="Snake toxin-like"/>
    <property type="match status" value="1"/>
</dbReference>
<keyword evidence="1" id="KW-0732">Signal</keyword>
<feature type="domain" description="Snake toxin/toxin-like" evidence="2">
    <location>
        <begin position="20"/>
        <end position="75"/>
    </location>
</feature>
<gene>
    <name evidence="4" type="primary">LOC103357213</name>
</gene>
<organism evidence="3 4">
    <name type="scientific">Stegastes partitus</name>
    <name type="common">bicolor damselfish</name>
    <dbReference type="NCBI Taxonomy" id="144197"/>
    <lineage>
        <taxon>Eukaryota</taxon>
        <taxon>Metazoa</taxon>
        <taxon>Chordata</taxon>
        <taxon>Craniata</taxon>
        <taxon>Vertebrata</taxon>
        <taxon>Euteleostomi</taxon>
        <taxon>Actinopterygii</taxon>
        <taxon>Neopterygii</taxon>
        <taxon>Teleostei</taxon>
        <taxon>Neoteleostei</taxon>
        <taxon>Acanthomorphata</taxon>
        <taxon>Ovalentaria</taxon>
        <taxon>Pomacentridae</taxon>
        <taxon>Stegastes</taxon>
    </lineage>
</organism>
<dbReference type="InterPro" id="IPR035076">
    <property type="entry name" value="Toxin/TOLIP"/>
</dbReference>
<sequence>MKVLLLMLLLLLCSTQVLTLKCYTCDGDLDCKTETDCPSSSQYCKTIVHGDEFSRTCENSCVDDDFTICCDEDLC</sequence>